<keyword evidence="2" id="KW-0456">Lyase</keyword>
<dbReference type="PANTHER" id="PTHR35318:SF2">
    <property type="entry name" value="OS08G0138900 PROTEIN"/>
    <property type="match status" value="1"/>
</dbReference>
<dbReference type="AlphaFoldDB" id="A0A0B0P2P2"/>
<dbReference type="PANTHER" id="PTHR35318">
    <property type="entry name" value="BNAA10G08410D PROTEIN"/>
    <property type="match status" value="1"/>
</dbReference>
<evidence type="ECO:0000313" key="2">
    <source>
        <dbReference type="EMBL" id="KHG18394.1"/>
    </source>
</evidence>
<feature type="compositionally biased region" description="Basic residues" evidence="1">
    <location>
        <begin position="69"/>
        <end position="78"/>
    </location>
</feature>
<reference evidence="3" key="1">
    <citation type="submission" date="2014-09" db="EMBL/GenBank/DDBJ databases">
        <authorList>
            <person name="Mudge J."/>
            <person name="Ramaraj T."/>
            <person name="Lindquist I.E."/>
            <person name="Bharti A.K."/>
            <person name="Sundararajan A."/>
            <person name="Cameron C.T."/>
            <person name="Woodward J.E."/>
            <person name="May G.D."/>
            <person name="Brubaker C."/>
            <person name="Broadhvest J."/>
            <person name="Wilkins T.A."/>
        </authorList>
    </citation>
    <scope>NUCLEOTIDE SEQUENCE</scope>
    <source>
        <strain evidence="3">cv. AKA8401</strain>
    </source>
</reference>
<sequence>MKFFSELGSCYRPSTSHRDEDKASLRTTRHAERTITKSGGGSASSPSRYWRPVLQAIREDGKITEKRTPNKNKSKGKYTSKPYRVSHDENSYYSRNNNIEPMVIPAFSPTPFMF</sequence>
<dbReference type="OrthoDB" id="1917265at2759"/>
<gene>
    <name evidence="2" type="ORF">F383_08058</name>
</gene>
<organism evidence="2 3">
    <name type="scientific">Gossypium arboreum</name>
    <name type="common">Tree cotton</name>
    <name type="synonym">Gossypium nanking</name>
    <dbReference type="NCBI Taxonomy" id="29729"/>
    <lineage>
        <taxon>Eukaryota</taxon>
        <taxon>Viridiplantae</taxon>
        <taxon>Streptophyta</taxon>
        <taxon>Embryophyta</taxon>
        <taxon>Tracheophyta</taxon>
        <taxon>Spermatophyta</taxon>
        <taxon>Magnoliopsida</taxon>
        <taxon>eudicotyledons</taxon>
        <taxon>Gunneridae</taxon>
        <taxon>Pentapetalae</taxon>
        <taxon>rosids</taxon>
        <taxon>malvids</taxon>
        <taxon>Malvales</taxon>
        <taxon>Malvaceae</taxon>
        <taxon>Malvoideae</taxon>
        <taxon>Gossypium</taxon>
    </lineage>
</organism>
<feature type="region of interest" description="Disordered" evidence="1">
    <location>
        <begin position="1"/>
        <end position="95"/>
    </location>
</feature>
<dbReference type="EMBL" id="KN410516">
    <property type="protein sequence ID" value="KHG18394.1"/>
    <property type="molecule type" value="Genomic_DNA"/>
</dbReference>
<evidence type="ECO:0000256" key="1">
    <source>
        <dbReference type="SAM" id="MobiDB-lite"/>
    </source>
</evidence>
<keyword evidence="3" id="KW-1185">Reference proteome</keyword>
<accession>A0A0B0P2P2</accession>
<protein>
    <submittedName>
        <fullName evidence="2">Alkylmercury lyase</fullName>
    </submittedName>
</protein>
<feature type="compositionally biased region" description="Basic and acidic residues" evidence="1">
    <location>
        <begin position="57"/>
        <end position="68"/>
    </location>
</feature>
<dbReference type="GO" id="GO:0016829">
    <property type="term" value="F:lyase activity"/>
    <property type="evidence" value="ECO:0007669"/>
    <property type="project" value="UniProtKB-KW"/>
</dbReference>
<dbReference type="OMA" id="IEPMVIP"/>
<dbReference type="KEGG" id="gab:108460066"/>
<dbReference type="Proteomes" id="UP000032142">
    <property type="component" value="Unassembled WGS sequence"/>
</dbReference>
<name>A0A0B0P2P2_GOSAR</name>
<proteinExistence type="predicted"/>
<evidence type="ECO:0000313" key="3">
    <source>
        <dbReference type="Proteomes" id="UP000032142"/>
    </source>
</evidence>
<feature type="compositionally biased region" description="Basic and acidic residues" evidence="1">
    <location>
        <begin position="16"/>
        <end position="35"/>
    </location>
</feature>